<comment type="function">
    <text evidence="13">Acts as a transcriptional activator by binding to an A/T-rich sequence, the FLAT element, in the insulin gene promoter. Required for development of the roof plate and, in turn, for specification of dorsal cell fates in the CNS and developing vertebrae.</text>
</comment>
<dbReference type="FunFam" id="2.10.110.10:FF:000040">
    <property type="entry name" value="LIM homeobox transcription factor 1 beta"/>
    <property type="match status" value="1"/>
</dbReference>
<feature type="region of interest" description="Disordered" evidence="19">
    <location>
        <begin position="970"/>
        <end position="994"/>
    </location>
</feature>
<dbReference type="GO" id="GO:0000981">
    <property type="term" value="F:DNA-binding transcription factor activity, RNA polymerase II-specific"/>
    <property type="evidence" value="ECO:0007669"/>
    <property type="project" value="InterPro"/>
</dbReference>
<dbReference type="CDD" id="cd09371">
    <property type="entry name" value="LIM1_Lmx1b"/>
    <property type="match status" value="1"/>
</dbReference>
<dbReference type="CDD" id="cd00086">
    <property type="entry name" value="homeodomain"/>
    <property type="match status" value="1"/>
</dbReference>
<feature type="compositionally biased region" description="Low complexity" evidence="19">
    <location>
        <begin position="970"/>
        <end position="983"/>
    </location>
</feature>
<keyword evidence="7 17" id="KW-0440">LIM domain</keyword>
<dbReference type="GO" id="GO:0000977">
    <property type="term" value="F:RNA polymerase II transcription regulatory region sequence-specific DNA binding"/>
    <property type="evidence" value="ECO:0007669"/>
    <property type="project" value="TreeGrafter"/>
</dbReference>
<evidence type="ECO:0000256" key="6">
    <source>
        <dbReference type="ARBA" id="ARBA00023015"/>
    </source>
</evidence>
<dbReference type="SMART" id="SM00389">
    <property type="entry name" value="HOX"/>
    <property type="match status" value="1"/>
</dbReference>
<evidence type="ECO:0000313" key="24">
    <source>
        <dbReference type="Proteomes" id="UP001356427"/>
    </source>
</evidence>
<feature type="region of interest" description="Disordered" evidence="19">
    <location>
        <begin position="926"/>
        <end position="957"/>
    </location>
</feature>
<evidence type="ECO:0000256" key="3">
    <source>
        <dbReference type="ARBA" id="ARBA00022723"/>
    </source>
</evidence>
<dbReference type="Gene3D" id="2.10.110.10">
    <property type="entry name" value="Cysteine Rich Protein"/>
    <property type="match status" value="2"/>
</dbReference>
<dbReference type="Gene3D" id="1.10.555.10">
    <property type="entry name" value="Rho GTPase activation protein"/>
    <property type="match status" value="1"/>
</dbReference>
<keyword evidence="6" id="KW-0805">Transcription regulation</keyword>
<evidence type="ECO:0000256" key="19">
    <source>
        <dbReference type="SAM" id="MobiDB-lite"/>
    </source>
</evidence>
<dbReference type="InterPro" id="IPR001781">
    <property type="entry name" value="Znf_LIM"/>
</dbReference>
<sequence length="2338" mass="265172">MFRDSSNGIEEYTTSVIGFINKCIDDIVPTVTTPVHTLNQTDSNLSTMAKTRELCKDIRDKIVDLNKAGMDYRTIGKQLGSVAAGRDRETHGRRTIGPASSRIGEGMAGRDVAQLIEHGVCNARVVSPRGASMIMRKVRDQPRTTRQDLVNDLKRAGTTVSKKTISNTLRRHGLKSCSARKVPLLKPAHVQARLKFANDHLDDPEEESEKVMWSDVWRKKKDEYNPKNTIPTVKHGGGNIILWGCFSAKGTGRLHRIEGRMDGAMYREILANNLLPSLKVRIAQRQPRNLKDLEKVCMEEWAKIPAAVCANLVKTYRKRNIRIELKARAAAFKERDTNPDAYKKSRYALRRTIKQAKRQYRIKIESYYTGSDARRISAFNTIVPTKLITKLRTLGLNTSLCNWILDFLMGCPQVVRGCVLSPLLYSLFTHDCVAKHDSNIIIKFADDETVVGLFTNNDETAYREEILKRFYSCTIESILTGCITAWYGNCSASDRKVATEGSAYGPCSTKLPPILNIYSKRKMKVQQAPGPSPKDRLIFCKRYYYTRQHMMRHPHRYYYTRQHMMRHLHRYYYTRQHMMRHLHRYYYTRQHMMRHPHRYYYTRQHMMRHLHRYYYTRQHMMRHLHRYYYTRQHMMRHLHRYYYTRQHMMRHLHRYYYTRQHMMRHLHKVSENYEENKMSPSNLGIVFGPTLLRPLVSVDVSMVALLETTYQALLVEFLITHHQHIFDAPPPPVPTAPLPDTPSRATCSGVAQETVVAADPGSQGPPAGGASSRERPRSLETRTIKRDSSEGYISDKSSSNEAVDQLSPEANERAVVAVRGASTEAAALGDLVGDPEPGDTTSVGTQLWSHFSRQPVKYQRQPTPGLRRSAGTTRAGQLGEEEEEDEEEEERRRNQSRSAGSSRSPSLDPGSQRRRSLRLELPPETTAHHLLNQPGGHAPLSQTEREKTRPYEVPQGRLRAGTVVVEPSTAATTAVEAEANPTPSTGAQEAGLRSRSATLSQLNMNQSNNRQGWVGERRRQGREEGLSGPARKILEHDEGRRDGMKTEETQSCLQQPPASTPFGSEHRGGGGEVCAGCESPIADRFLLRVNERSWHETCVKCAVCLSTLSGTCYCRDRLLYCKHDYEKSLCVVGDMETLSGAGERGDSHSHTGAEAPRVTAKTNTPVHTLNQTDSNLSTMAKTRELCKDIRDKIVDLHKAGMGYRTIGKQLATTLRRHGLKSCSARKVPLLKPAHVQARLKFANDHLDDPEEEWEKVMWSDETKIELFGLNSTCRVWRKKKDEYNPKNTIPTGTGRLHRIEGRMDGAMYREILANNLLSSVRALKMDHGWVFQHDNDRKHTARATKEWLRKKHLKPRNLKDLEKDCIFYWEWAKIPSAVCANLVKTYRKRYARRNAECLDTALSRGIFAIYHKPPRHLSTEAINQSDSKLPTMAKTKELSKDVRDKIVDLHKAGMGYKTIAKQLVRALKMGRGWVFQHDNDPKHTAKATKEWLKKKHIKVLEWPSQSPDLNLIENLWRELKVRVAKRQPRNLNDLEKICKEEWDKIPPEMCANLVANYKKRLTSVIANKGFVTKKISGSQVSFIQKRSINQIPMAKTKELPKDVRDKIVDLHKAGMGYKTIAKQLGEKVTTVDETNIDLFGINSTRRVWRRRNAAYDPNNTIPTVKHGGGNIMLWGCFSAKGTGQLHRIKGMMDEAMYRQILGSQRSLPYCRVRNGSAVKRPPLITVKGSQKHFSEQAFLIDLAQTADVLKELQNQDPYKSSGLDNLDPFFLKLAAEIVATPITSLFNLSFVASEIPRDWKAAAVIPVFKGGEHVLFVRKCSACLQVIGRSELIMRVLGQVYHLGCFSCCECERRLQRGDEFVLKEGQLLCRGDYEKEREMLAAISPTPTESVKSEDEDGGGGSVGGKGGEGKDHKRSKRPRTILTTQQRRAFKASFEVSSKPCRKVRETLAAETGLTVRVVQVWFQNQRAKMKKIARRQQQQQQQQEQEQLGGSRRGPSRGGRQSNDDSEDGSSGHGLDGLLAYPSLPRQQLLALDPNIYGGEPFRHGLTPPQLGSEHLHSYDSETVFHDLDSDGSLSHLGDCLLATADGGLLAGRRAVASISLFNLRRLKKFCVSPKTLTNFYRCTIESILSGCITAWYGNCTARNRRALLRVVRSARRITGGKLPALQDTYSTRCHRKAKKRIKDINHPSHCLFTPLSSRRRGAKLLLEFWRGSCMRRPTMARPDRGKYSTAAAIRSGALAKTEPTPNAREKGGEKRYPSKLITKLKVPGTDTPPSANWILDFLTGPHHRCVGGQDNNLSLNLSLNIIKTKELIVDYRKRSFRAKHQPPFTSTGLQ</sequence>
<dbReference type="PROSITE" id="PS50238">
    <property type="entry name" value="RHOGAP"/>
    <property type="match status" value="1"/>
</dbReference>
<keyword evidence="4" id="KW-0677">Repeat</keyword>
<evidence type="ECO:0000256" key="18">
    <source>
        <dbReference type="RuleBase" id="RU000682"/>
    </source>
</evidence>
<evidence type="ECO:0000256" key="15">
    <source>
        <dbReference type="ARBA" id="ARBA00084001"/>
    </source>
</evidence>
<dbReference type="InterPro" id="IPR038717">
    <property type="entry name" value="Tc1-like_DDE_dom"/>
</dbReference>
<dbReference type="SUPFAM" id="SSF48350">
    <property type="entry name" value="GTPase activation domain, GAP"/>
    <property type="match status" value="1"/>
</dbReference>
<dbReference type="GO" id="GO:0046872">
    <property type="term" value="F:metal ion binding"/>
    <property type="evidence" value="ECO:0007669"/>
    <property type="project" value="UniProtKB-KW"/>
</dbReference>
<dbReference type="InterPro" id="IPR017970">
    <property type="entry name" value="Homeobox_CS"/>
</dbReference>
<comment type="caution">
    <text evidence="23">The sequence shown here is derived from an EMBL/GenBank/DDBJ whole genome shotgun (WGS) entry which is preliminary data.</text>
</comment>
<comment type="subcellular location">
    <subcellularLocation>
        <location evidence="1 16 18">Nucleus</location>
    </subcellularLocation>
</comment>
<dbReference type="InterPro" id="IPR008936">
    <property type="entry name" value="Rho_GTPase_activation_prot"/>
</dbReference>
<evidence type="ECO:0000256" key="12">
    <source>
        <dbReference type="ARBA" id="ARBA00023242"/>
    </source>
</evidence>
<evidence type="ECO:0000256" key="13">
    <source>
        <dbReference type="ARBA" id="ARBA00056241"/>
    </source>
</evidence>
<dbReference type="InterPro" id="IPR009057">
    <property type="entry name" value="Homeodomain-like_sf"/>
</dbReference>
<feature type="domain" description="LIM zinc-binding" evidence="20">
    <location>
        <begin position="1818"/>
        <end position="1880"/>
    </location>
</feature>
<evidence type="ECO:0000256" key="17">
    <source>
        <dbReference type="PROSITE-ProRule" id="PRU00125"/>
    </source>
</evidence>
<feature type="region of interest" description="Disordered" evidence="19">
    <location>
        <begin position="755"/>
        <end position="808"/>
    </location>
</feature>
<dbReference type="Gene3D" id="3.30.420.10">
    <property type="entry name" value="Ribonuclease H-like superfamily/Ribonuclease H"/>
    <property type="match status" value="4"/>
</dbReference>
<dbReference type="Pfam" id="PF00412">
    <property type="entry name" value="LIM"/>
    <property type="match status" value="2"/>
</dbReference>
<reference evidence="23 24" key="1">
    <citation type="submission" date="2021-04" db="EMBL/GenBank/DDBJ databases">
        <authorList>
            <person name="De Guttry C."/>
            <person name="Zahm M."/>
            <person name="Klopp C."/>
            <person name="Cabau C."/>
            <person name="Louis A."/>
            <person name="Berthelot C."/>
            <person name="Parey E."/>
            <person name="Roest Crollius H."/>
            <person name="Montfort J."/>
            <person name="Robinson-Rechavi M."/>
            <person name="Bucao C."/>
            <person name="Bouchez O."/>
            <person name="Gislard M."/>
            <person name="Lluch J."/>
            <person name="Milhes M."/>
            <person name="Lampietro C."/>
            <person name="Lopez Roques C."/>
            <person name="Donnadieu C."/>
            <person name="Braasch I."/>
            <person name="Desvignes T."/>
            <person name="Postlethwait J."/>
            <person name="Bobe J."/>
            <person name="Wedekind C."/>
            <person name="Guiguen Y."/>
        </authorList>
    </citation>
    <scope>NUCLEOTIDE SEQUENCE [LARGE SCALE GENOMIC DNA]</scope>
    <source>
        <strain evidence="23">Cs_M1</strain>
        <tissue evidence="23">Blood</tissue>
    </source>
</reference>
<feature type="domain" description="Homeobox" evidence="21">
    <location>
        <begin position="1915"/>
        <end position="1975"/>
    </location>
</feature>
<dbReference type="InterPro" id="IPR036388">
    <property type="entry name" value="WH-like_DNA-bd_sf"/>
</dbReference>
<dbReference type="InterPro" id="IPR002492">
    <property type="entry name" value="Transposase_Tc1-like"/>
</dbReference>
<feature type="region of interest" description="Disordered" evidence="19">
    <location>
        <begin position="1883"/>
        <end position="1930"/>
    </location>
</feature>
<dbReference type="PROSITE" id="PS00478">
    <property type="entry name" value="LIM_DOMAIN_1"/>
    <property type="match status" value="2"/>
</dbReference>
<dbReference type="Pfam" id="PF00620">
    <property type="entry name" value="RhoGAP"/>
    <property type="match status" value="1"/>
</dbReference>
<evidence type="ECO:0000256" key="1">
    <source>
        <dbReference type="ARBA" id="ARBA00004123"/>
    </source>
</evidence>
<evidence type="ECO:0000256" key="9">
    <source>
        <dbReference type="ARBA" id="ARBA00023155"/>
    </source>
</evidence>
<keyword evidence="11" id="KW-0804">Transcription</keyword>
<dbReference type="InterPro" id="IPR001356">
    <property type="entry name" value="HD"/>
</dbReference>
<dbReference type="Gene3D" id="1.10.10.60">
    <property type="entry name" value="Homeodomain-like"/>
    <property type="match status" value="1"/>
</dbReference>
<keyword evidence="2" id="KW-0217">Developmental protein</keyword>
<feature type="compositionally biased region" description="Low complexity" evidence="19">
    <location>
        <begin position="757"/>
        <end position="771"/>
    </location>
</feature>
<feature type="region of interest" description="Disordered" evidence="19">
    <location>
        <begin position="1974"/>
        <end position="2021"/>
    </location>
</feature>
<dbReference type="FunFam" id="1.10.10.60:FF:000095">
    <property type="entry name" value="LIM homeobox transcription factor 1 beta"/>
    <property type="match status" value="1"/>
</dbReference>
<dbReference type="PANTHER" id="PTHR24208:SF118">
    <property type="entry name" value="LIM HOMEOBOX TRANSCRIPTION FACTOR 1-ALPHA"/>
    <property type="match status" value="1"/>
</dbReference>
<keyword evidence="12 16" id="KW-0539">Nucleus</keyword>
<evidence type="ECO:0000256" key="7">
    <source>
        <dbReference type="ARBA" id="ARBA00023038"/>
    </source>
</evidence>
<feature type="region of interest" description="Disordered" evidence="19">
    <location>
        <begin position="2239"/>
        <end position="2259"/>
    </location>
</feature>
<feature type="compositionally biased region" description="Low complexity" evidence="19">
    <location>
        <begin position="1979"/>
        <end position="1993"/>
    </location>
</feature>
<dbReference type="SMART" id="SM00132">
    <property type="entry name" value="LIM"/>
    <property type="match status" value="2"/>
</dbReference>
<keyword evidence="10" id="KW-0010">Activator</keyword>
<dbReference type="CDD" id="cd09378">
    <property type="entry name" value="LIM2_Lmx1a_Lmx1b"/>
    <property type="match status" value="1"/>
</dbReference>
<dbReference type="GO" id="GO:0071542">
    <property type="term" value="P:dopaminergic neuron differentiation"/>
    <property type="evidence" value="ECO:0007669"/>
    <property type="project" value="UniProtKB-ARBA"/>
</dbReference>
<feature type="region of interest" description="Disordered" evidence="19">
    <location>
        <begin position="1007"/>
        <end position="1069"/>
    </location>
</feature>
<feature type="compositionally biased region" description="Basic and acidic residues" evidence="19">
    <location>
        <begin position="772"/>
        <end position="789"/>
    </location>
</feature>
<dbReference type="GO" id="GO:0015074">
    <property type="term" value="P:DNA integration"/>
    <property type="evidence" value="ECO:0007669"/>
    <property type="project" value="InterPro"/>
</dbReference>
<evidence type="ECO:0000256" key="4">
    <source>
        <dbReference type="ARBA" id="ARBA00022737"/>
    </source>
</evidence>
<dbReference type="PROSITE" id="PS00027">
    <property type="entry name" value="HOMEOBOX_1"/>
    <property type="match status" value="1"/>
</dbReference>
<dbReference type="Gene3D" id="1.10.10.10">
    <property type="entry name" value="Winged helix-like DNA-binding domain superfamily/Winged helix DNA-binding domain"/>
    <property type="match status" value="2"/>
</dbReference>
<evidence type="ECO:0000259" key="21">
    <source>
        <dbReference type="PROSITE" id="PS50071"/>
    </source>
</evidence>
<dbReference type="GO" id="GO:0006313">
    <property type="term" value="P:DNA transposition"/>
    <property type="evidence" value="ECO:0007669"/>
    <property type="project" value="InterPro"/>
</dbReference>
<evidence type="ECO:0000313" key="23">
    <source>
        <dbReference type="EMBL" id="KAK6311409.1"/>
    </source>
</evidence>
<feature type="compositionally biased region" description="Acidic residues" evidence="19">
    <location>
        <begin position="879"/>
        <end position="889"/>
    </location>
</feature>
<evidence type="ECO:0000256" key="5">
    <source>
        <dbReference type="ARBA" id="ARBA00022833"/>
    </source>
</evidence>
<dbReference type="Pfam" id="PF13358">
    <property type="entry name" value="DDE_3"/>
    <property type="match status" value="1"/>
</dbReference>
<dbReference type="Pfam" id="PF00046">
    <property type="entry name" value="Homeodomain"/>
    <property type="match status" value="1"/>
</dbReference>
<dbReference type="InterPro" id="IPR050453">
    <property type="entry name" value="LIM_Homeobox_TF"/>
</dbReference>
<feature type="region of interest" description="Disordered" evidence="19">
    <location>
        <begin position="83"/>
        <end position="104"/>
    </location>
</feature>
<dbReference type="PROSITE" id="PS50071">
    <property type="entry name" value="HOMEOBOX_2"/>
    <property type="match status" value="1"/>
</dbReference>
<keyword evidence="8 16" id="KW-0238">DNA-binding</keyword>
<accession>A0AAN8LL02</accession>
<evidence type="ECO:0000256" key="10">
    <source>
        <dbReference type="ARBA" id="ARBA00023159"/>
    </source>
</evidence>
<feature type="DNA-binding region" description="Homeobox" evidence="16">
    <location>
        <begin position="1917"/>
        <end position="1976"/>
    </location>
</feature>
<keyword evidence="5 17" id="KW-0862">Zinc</keyword>
<keyword evidence="3 17" id="KW-0479">Metal-binding</keyword>
<dbReference type="GO" id="GO:0005634">
    <property type="term" value="C:nucleus"/>
    <property type="evidence" value="ECO:0007669"/>
    <property type="project" value="UniProtKB-SubCell"/>
</dbReference>
<dbReference type="SUPFAM" id="SSF46689">
    <property type="entry name" value="Homeodomain-like"/>
    <property type="match status" value="1"/>
</dbReference>
<name>A0AAN8LL02_9TELE</name>
<evidence type="ECO:0000256" key="2">
    <source>
        <dbReference type="ARBA" id="ARBA00022473"/>
    </source>
</evidence>
<feature type="compositionally biased region" description="Basic and acidic residues" evidence="19">
    <location>
        <begin position="1032"/>
        <end position="1048"/>
    </location>
</feature>
<keyword evidence="24" id="KW-1185">Reference proteome</keyword>
<evidence type="ECO:0000256" key="8">
    <source>
        <dbReference type="ARBA" id="ARBA00023125"/>
    </source>
</evidence>
<dbReference type="InterPro" id="IPR036397">
    <property type="entry name" value="RNaseH_sf"/>
</dbReference>
<dbReference type="FunFam" id="2.10.110.10:FF:000006">
    <property type="entry name" value="LIM homeobox transcription factor 1-beta"/>
    <property type="match status" value="1"/>
</dbReference>
<organism evidence="23 24">
    <name type="scientific">Coregonus suidteri</name>
    <dbReference type="NCBI Taxonomy" id="861788"/>
    <lineage>
        <taxon>Eukaryota</taxon>
        <taxon>Metazoa</taxon>
        <taxon>Chordata</taxon>
        <taxon>Craniata</taxon>
        <taxon>Vertebrata</taxon>
        <taxon>Euteleostomi</taxon>
        <taxon>Actinopterygii</taxon>
        <taxon>Neopterygii</taxon>
        <taxon>Teleostei</taxon>
        <taxon>Protacanthopterygii</taxon>
        <taxon>Salmoniformes</taxon>
        <taxon>Salmonidae</taxon>
        <taxon>Coregoninae</taxon>
        <taxon>Coregonus</taxon>
    </lineage>
</organism>
<evidence type="ECO:0000259" key="22">
    <source>
        <dbReference type="PROSITE" id="PS50238"/>
    </source>
</evidence>
<keyword evidence="9 16" id="KW-0371">Homeobox</keyword>
<feature type="region of interest" description="Disordered" evidence="19">
    <location>
        <begin position="850"/>
        <end position="914"/>
    </location>
</feature>
<dbReference type="GO" id="GO:0007165">
    <property type="term" value="P:signal transduction"/>
    <property type="evidence" value="ECO:0007669"/>
    <property type="project" value="InterPro"/>
</dbReference>
<dbReference type="Pfam" id="PF01498">
    <property type="entry name" value="HTH_Tnp_Tc3_2"/>
    <property type="match status" value="2"/>
</dbReference>
<feature type="domain" description="Rho-GAP" evidence="22">
    <location>
        <begin position="523"/>
        <end position="726"/>
    </location>
</feature>
<dbReference type="SUPFAM" id="SSF57716">
    <property type="entry name" value="Glucocorticoid receptor-like (DNA-binding domain)"/>
    <property type="match status" value="2"/>
</dbReference>
<feature type="compositionally biased region" description="Low complexity" evidence="19">
    <location>
        <begin position="896"/>
        <end position="906"/>
    </location>
</feature>
<protein>
    <recommendedName>
        <fullName evidence="14">LIM homeobox transcription factor 1-alpha</fullName>
    </recommendedName>
    <alternativeName>
        <fullName evidence="15">LIM/homeobox protein LMX1A</fullName>
    </alternativeName>
</protein>
<evidence type="ECO:0000259" key="20">
    <source>
        <dbReference type="PROSITE" id="PS50023"/>
    </source>
</evidence>
<feature type="domain" description="LIM zinc-binding" evidence="20">
    <location>
        <begin position="1072"/>
        <end position="1131"/>
    </location>
</feature>
<evidence type="ECO:0000256" key="16">
    <source>
        <dbReference type="PROSITE-ProRule" id="PRU00108"/>
    </source>
</evidence>
<dbReference type="InterPro" id="IPR057667">
    <property type="entry name" value="HTH_SB"/>
</dbReference>
<evidence type="ECO:0000256" key="14">
    <source>
        <dbReference type="ARBA" id="ARBA00069615"/>
    </source>
</evidence>
<gene>
    <name evidence="23" type="ORF">J4Q44_G00170730</name>
</gene>
<dbReference type="Pfam" id="PF25787">
    <property type="entry name" value="HTH_SB"/>
    <property type="match status" value="3"/>
</dbReference>
<dbReference type="PANTHER" id="PTHR24208">
    <property type="entry name" value="LIM/HOMEOBOX PROTEIN LHX"/>
    <property type="match status" value="1"/>
</dbReference>
<feature type="compositionally biased region" description="Basic and acidic residues" evidence="19">
    <location>
        <begin position="1015"/>
        <end position="1025"/>
    </location>
</feature>
<dbReference type="PROSITE" id="PS50023">
    <property type="entry name" value="LIM_DOMAIN_2"/>
    <property type="match status" value="2"/>
</dbReference>
<dbReference type="Proteomes" id="UP001356427">
    <property type="component" value="Unassembled WGS sequence"/>
</dbReference>
<proteinExistence type="predicted"/>
<dbReference type="InterPro" id="IPR000198">
    <property type="entry name" value="RhoGAP_dom"/>
</dbReference>
<dbReference type="EMBL" id="JAGTTL010000015">
    <property type="protein sequence ID" value="KAK6311409.1"/>
    <property type="molecule type" value="Genomic_DNA"/>
</dbReference>
<evidence type="ECO:0000256" key="11">
    <source>
        <dbReference type="ARBA" id="ARBA00023163"/>
    </source>
</evidence>